<evidence type="ECO:0000313" key="4">
    <source>
        <dbReference type="EMBL" id="ORZ22462.1"/>
    </source>
</evidence>
<feature type="compositionally biased region" description="Acidic residues" evidence="1">
    <location>
        <begin position="480"/>
        <end position="492"/>
    </location>
</feature>
<feature type="region of interest" description="Disordered" evidence="1">
    <location>
        <begin position="1387"/>
        <end position="1410"/>
    </location>
</feature>
<dbReference type="GO" id="GO:0008289">
    <property type="term" value="F:lipid binding"/>
    <property type="evidence" value="ECO:0007669"/>
    <property type="project" value="InterPro"/>
</dbReference>
<accession>A0A1X2IUM3</accession>
<evidence type="ECO:0000259" key="3">
    <source>
        <dbReference type="PROSITE" id="PS50848"/>
    </source>
</evidence>
<feature type="transmembrane region" description="Helical" evidence="2">
    <location>
        <begin position="1967"/>
        <end position="1987"/>
    </location>
</feature>
<feature type="compositionally biased region" description="Basic and acidic residues" evidence="1">
    <location>
        <begin position="1814"/>
        <end position="1831"/>
    </location>
</feature>
<dbReference type="InterPro" id="IPR023393">
    <property type="entry name" value="START-like_dom_sf"/>
</dbReference>
<dbReference type="Gene3D" id="3.30.530.20">
    <property type="match status" value="2"/>
</dbReference>
<proteinExistence type="predicted"/>
<dbReference type="Proteomes" id="UP000193560">
    <property type="component" value="Unassembled WGS sequence"/>
</dbReference>
<feature type="compositionally biased region" description="Polar residues" evidence="1">
    <location>
        <begin position="1154"/>
        <end position="1165"/>
    </location>
</feature>
<feature type="compositionally biased region" description="Low complexity" evidence="1">
    <location>
        <begin position="1124"/>
        <end position="1151"/>
    </location>
</feature>
<feature type="compositionally biased region" description="Basic and acidic residues" evidence="1">
    <location>
        <begin position="520"/>
        <end position="530"/>
    </location>
</feature>
<feature type="compositionally biased region" description="Polar residues" evidence="1">
    <location>
        <begin position="1032"/>
        <end position="1046"/>
    </location>
</feature>
<name>A0A1X2IUM3_9FUNG</name>
<feature type="compositionally biased region" description="Low complexity" evidence="1">
    <location>
        <begin position="1387"/>
        <end position="1405"/>
    </location>
</feature>
<feature type="region of interest" description="Disordered" evidence="1">
    <location>
        <begin position="584"/>
        <end position="640"/>
    </location>
</feature>
<evidence type="ECO:0000256" key="2">
    <source>
        <dbReference type="SAM" id="Phobius"/>
    </source>
</evidence>
<feature type="compositionally biased region" description="Polar residues" evidence="1">
    <location>
        <begin position="620"/>
        <end position="629"/>
    </location>
</feature>
<feature type="compositionally biased region" description="Polar residues" evidence="1">
    <location>
        <begin position="1731"/>
        <end position="1741"/>
    </location>
</feature>
<feature type="compositionally biased region" description="Low complexity" evidence="1">
    <location>
        <begin position="1833"/>
        <end position="1844"/>
    </location>
</feature>
<feature type="region of interest" description="Disordered" evidence="1">
    <location>
        <begin position="1782"/>
        <end position="1844"/>
    </location>
</feature>
<dbReference type="SUPFAM" id="SSF55961">
    <property type="entry name" value="Bet v1-like"/>
    <property type="match status" value="2"/>
</dbReference>
<protein>
    <recommendedName>
        <fullName evidence="3">START domain-containing protein</fullName>
    </recommendedName>
</protein>
<keyword evidence="2" id="KW-0472">Membrane</keyword>
<feature type="compositionally biased region" description="Low complexity" evidence="1">
    <location>
        <begin position="1470"/>
        <end position="1502"/>
    </location>
</feature>
<feature type="region of interest" description="Disordered" evidence="1">
    <location>
        <begin position="1459"/>
        <end position="1537"/>
    </location>
</feature>
<sequence length="2027" mass="225026">MSIHKSQRQYEQSLREAVDRYRHLTTINEWTLQKTEKKHLHHSLNISIDLWKYKDAHKVTLKNDIKTTPPSWSLNDWRSLLETDSLPGLNDMVEKKQVVAKLDKHTRVSEVKMKNGWKLGSHERLLIEQIIQHSNSLRYIATSTQQDDLIQTICLDIQYPTNQPGQHYNVTFFCQFAPDALLSTTTSEQLSNYSLSMITGSLTSLSSYTPIPFISHQDSGIQLDYNTYDPLTRTLDIKYHFGTTDDDAPDSGSLATTDTISIHRHLSPRIPSQSRSWDPPYEPVLPSSLRKHDFMSSSLVFRPSSPGAGAHRLPPITMTKKSSTVDLSSLYSSNALRRNSSQSISNGEQLIIDIDADNKNNNGNTMAILTIQLLDADNELEPFLTDQFAQLCLRCIKYCPYDLAASASRHSLILHHPQTLLSDLKLPQNTTQLSIRIELVLELETPLDNSRKNSSTTSDMHLLLNGKQWPIRNTMPWDANIDESDQDDDESGYDEHGKTLMEDDLDGDPFMDSMEDVLESTERSADKQLEEDYTSQNSTLVKSPGAVASTSTSTFSLATKSHLSDLKSTLKLDEQSRSVEPIKLEQPHSVSAPEDQNLPKKQQLQKKPEGKQVANDDEPQTTVLTQRRPPSSGKKINIPHIDPPEMLKAYQYFDALLHSNDWHVTQKPDQNNGFATIMKMDVDGHPTGVLLCETVWKHCSIWDAKAVLSCSEAREIWDSMFEKGEYICSVTPSCSIWHSKLKSAWPASPRDYVAFTAQYTSSQRVDICSTSCIGNTYEHYHLPKETSDFVRATLDLSGWRLDRLDTESKDSDNSTIHNIDGKKTHSNSISVRYVLQTHFQGWIPWYLLNQLTTQAPNVPTSAYQYLERYGAPPCVEELIMATIQQHRYDHTKKNWRLEYTRSITTGEQGPTTVTVRVDRRRWAFQSSSGGSHYNITVDPPPSNVVAEARKEDPYGIWLVIEHDESFIIPRRGKILVLIKPGSYQQHQVLQKKKKSNPITLMINGTTAPIQNDTTMATIGPLDSVDLNEKELAQSTKTPHHQNPSLESASPKTATTTSTTPSLSLPITTPNTEDEMAGFIRNLEVTPVEQAQAALLYLKRMDEQFGWSVVSDKQGLRINKRSGAKSSSATAKSKPTPSSSSTTTNSNTTTAPFSEPTSTGENTARPTSQLENHYLDVCDPCMIYKSSKVIENYSIEEVASVVTNISELRSVYDSSLEKCEMVKPIQRGCQVIRQEIKGIFPFKSRELYLVSCTAVEQTIGASSSKRILYVESSIDIPVIKSSKLPRGKMFISGWILEPIDPYTTATNHPIPSTRATYVIALDLGPSVPSYLSNMSASGIVSKKIHGVEQYLKQKGPLPYLVYPLPVVGFRKNKCVDIQSLVDDEDSNGFASSSNNSNMNNTCSNKNTSKKDADKAIYPPLATTVSTTASTMTSARMTTLRWCDIQTIYCQEPVLTVKSQCQYQQPPPPTTPRSATTSSFATPPSSILQQSSSPISIQPTASQSASWMDRRHSSTSTTYSPQGHRRGSMPPGSPTSSAVAAAAMVAATKQRKIELENSTHTSNTSSATSILVDPILCEVIVDLQMFSQGYDVMVNFRQHQKSNNTYDTPLCDENDLSGLLSVTISELTPTPSHILLATMDSSTAPPGKHSVQVKLVASSLSQTTLFQPKDKDMFDLELTLQHHQPAVTKMMKDSATTSAATTKSNLDEHGGKDRLTMSDILGDDDDDDDGTKQKTGSDSTSGWQGVVFVDGQLVSKYGEEIKVKSKRKPISGLQTLIEDRYKKSVPLPSYPDSTNSDYRNKNNKNIDSSTTTYTGNDKHQQHGNLDSDDHQSEDTSSVSTLESATSSVIAEPAPYLGEGVVSAALDGVNDFRMRLMFPFKNHHPSSSTSTSTPATLHRTALSIDTSDRGQATNKYPQSIDEDDKKINDNKSPLTQNDVVAGNGFEQINDIYPSGVTATAQQGTLCTLQMVMSIAVIGLCILCVMALVLLQPRIVVFEAGQPIYSLCRFPWFGGWQIQLVASESSSFTMT</sequence>
<dbReference type="Pfam" id="PF01852">
    <property type="entry name" value="START"/>
    <property type="match status" value="1"/>
</dbReference>
<keyword evidence="5" id="KW-1185">Reference proteome</keyword>
<feature type="compositionally biased region" description="Polar residues" evidence="1">
    <location>
        <begin position="1900"/>
        <end position="1914"/>
    </location>
</feature>
<feature type="compositionally biased region" description="Polar residues" evidence="1">
    <location>
        <begin position="1789"/>
        <end position="1813"/>
    </location>
</feature>
<feature type="compositionally biased region" description="Basic and acidic residues" evidence="1">
    <location>
        <begin position="1703"/>
        <end position="1714"/>
    </location>
</feature>
<feature type="region of interest" description="Disordered" evidence="1">
    <location>
        <begin position="1898"/>
        <end position="1931"/>
    </location>
</feature>
<feature type="region of interest" description="Disordered" evidence="1">
    <location>
        <begin position="1117"/>
        <end position="1165"/>
    </location>
</feature>
<dbReference type="InterPro" id="IPR002913">
    <property type="entry name" value="START_lipid-bd_dom"/>
</dbReference>
<dbReference type="OrthoDB" id="196858at2759"/>
<dbReference type="CDD" id="cd00177">
    <property type="entry name" value="START"/>
    <property type="match status" value="2"/>
</dbReference>
<comment type="caution">
    <text evidence="4">The sequence shown here is derived from an EMBL/GenBank/DDBJ whole genome shotgun (WGS) entry which is preliminary data.</text>
</comment>
<dbReference type="PANTHER" id="PTHR19308:SF14">
    <property type="entry name" value="START DOMAIN-CONTAINING PROTEIN"/>
    <property type="match status" value="1"/>
</dbReference>
<dbReference type="STRING" id="90262.A0A1X2IUM3"/>
<feature type="compositionally biased region" description="Low complexity" evidence="1">
    <location>
        <begin position="1692"/>
        <end position="1702"/>
    </location>
</feature>
<feature type="domain" description="START" evidence="3">
    <location>
        <begin position="1183"/>
        <end position="1332"/>
    </location>
</feature>
<keyword evidence="2" id="KW-1133">Transmembrane helix</keyword>
<dbReference type="PROSITE" id="PS50848">
    <property type="entry name" value="START"/>
    <property type="match status" value="1"/>
</dbReference>
<feature type="region of interest" description="Disordered" evidence="1">
    <location>
        <begin position="1031"/>
        <end position="1070"/>
    </location>
</feature>
<dbReference type="InterPro" id="IPR051213">
    <property type="entry name" value="START_lipid_transfer"/>
</dbReference>
<dbReference type="GO" id="GO:0005737">
    <property type="term" value="C:cytoplasm"/>
    <property type="evidence" value="ECO:0007669"/>
    <property type="project" value="UniProtKB-ARBA"/>
</dbReference>
<evidence type="ECO:0000313" key="5">
    <source>
        <dbReference type="Proteomes" id="UP000193560"/>
    </source>
</evidence>
<feature type="region of interest" description="Disordered" evidence="1">
    <location>
        <begin position="1686"/>
        <end position="1741"/>
    </location>
</feature>
<organism evidence="4 5">
    <name type="scientific">Absidia repens</name>
    <dbReference type="NCBI Taxonomy" id="90262"/>
    <lineage>
        <taxon>Eukaryota</taxon>
        <taxon>Fungi</taxon>
        <taxon>Fungi incertae sedis</taxon>
        <taxon>Mucoromycota</taxon>
        <taxon>Mucoromycotina</taxon>
        <taxon>Mucoromycetes</taxon>
        <taxon>Mucorales</taxon>
        <taxon>Cunninghamellaceae</taxon>
        <taxon>Absidia</taxon>
    </lineage>
</organism>
<dbReference type="PANTHER" id="PTHR19308">
    <property type="entry name" value="PHOSPHATIDYLCHOLINE TRANSFER PROTEIN"/>
    <property type="match status" value="1"/>
</dbReference>
<keyword evidence="2" id="KW-0812">Transmembrane</keyword>
<feature type="compositionally biased region" description="Acidic residues" evidence="1">
    <location>
        <begin position="502"/>
        <end position="519"/>
    </location>
</feature>
<feature type="compositionally biased region" description="Low complexity" evidence="1">
    <location>
        <begin position="1047"/>
        <end position="1070"/>
    </location>
</feature>
<feature type="region of interest" description="Disordered" evidence="1">
    <location>
        <begin position="475"/>
        <end position="548"/>
    </location>
</feature>
<gene>
    <name evidence="4" type="ORF">BCR42DRAFT_168736</name>
</gene>
<dbReference type="EMBL" id="MCGE01000004">
    <property type="protein sequence ID" value="ORZ22462.1"/>
    <property type="molecule type" value="Genomic_DNA"/>
</dbReference>
<evidence type="ECO:0000256" key="1">
    <source>
        <dbReference type="SAM" id="MobiDB-lite"/>
    </source>
</evidence>
<reference evidence="4 5" key="1">
    <citation type="submission" date="2016-07" db="EMBL/GenBank/DDBJ databases">
        <title>Pervasive Adenine N6-methylation of Active Genes in Fungi.</title>
        <authorList>
            <consortium name="DOE Joint Genome Institute"/>
            <person name="Mondo S.J."/>
            <person name="Dannebaum R.O."/>
            <person name="Kuo R.C."/>
            <person name="Labutti K."/>
            <person name="Haridas S."/>
            <person name="Kuo A."/>
            <person name="Salamov A."/>
            <person name="Ahrendt S.R."/>
            <person name="Lipzen A."/>
            <person name="Sullivan W."/>
            <person name="Andreopoulos W.B."/>
            <person name="Clum A."/>
            <person name="Lindquist E."/>
            <person name="Daum C."/>
            <person name="Ramamoorthy G.K."/>
            <person name="Gryganskyi A."/>
            <person name="Culley D."/>
            <person name="Magnuson J.K."/>
            <person name="James T.Y."/>
            <person name="O'Malley M.A."/>
            <person name="Stajich J.E."/>
            <person name="Spatafora J.W."/>
            <person name="Visel A."/>
            <person name="Grigoriev I.V."/>
        </authorList>
    </citation>
    <scope>NUCLEOTIDE SEQUENCE [LARGE SCALE GENOMIC DNA]</scope>
    <source>
        <strain evidence="4 5">NRRL 1336</strain>
    </source>
</reference>